<gene>
    <name evidence="5" type="ORF">DSM5745_05303</name>
</gene>
<dbReference type="Proteomes" id="UP000256690">
    <property type="component" value="Unassembled WGS sequence"/>
</dbReference>
<evidence type="ECO:0000256" key="4">
    <source>
        <dbReference type="ARBA" id="ARBA00022842"/>
    </source>
</evidence>
<evidence type="ECO:0000313" key="5">
    <source>
        <dbReference type="EMBL" id="RDW81746.1"/>
    </source>
</evidence>
<keyword evidence="6" id="KW-1185">Reference proteome</keyword>
<dbReference type="EMBL" id="PVWQ01000005">
    <property type="protein sequence ID" value="RDW81746.1"/>
    <property type="molecule type" value="Genomic_DNA"/>
</dbReference>
<dbReference type="InterPro" id="IPR033749">
    <property type="entry name" value="Polyprenyl_synt_CS"/>
</dbReference>
<dbReference type="PROSITE" id="PS00723">
    <property type="entry name" value="POLYPRENYL_SYNTHASE_1"/>
    <property type="match status" value="1"/>
</dbReference>
<protein>
    <recommendedName>
        <fullName evidence="7">Geranylgeranyl pyrophosphate synthase</fullName>
    </recommendedName>
</protein>
<keyword evidence="4" id="KW-0460">Magnesium</keyword>
<comment type="pathway">
    <text evidence="1">Secondary metabolite biosynthesis; terpenoid biosynthesis.</text>
</comment>
<dbReference type="Gene3D" id="1.10.600.10">
    <property type="entry name" value="Farnesyl Diphosphate Synthase"/>
    <property type="match status" value="2"/>
</dbReference>
<dbReference type="Pfam" id="PF00348">
    <property type="entry name" value="polyprenyl_synt"/>
    <property type="match status" value="1"/>
</dbReference>
<dbReference type="RefSeq" id="XP_026604799.1">
    <property type="nucleotide sequence ID" value="XM_026747319.1"/>
</dbReference>
<dbReference type="AlphaFoldDB" id="A0A3D8S667"/>
<dbReference type="InterPro" id="IPR000092">
    <property type="entry name" value="Polyprenyl_synt"/>
</dbReference>
<sequence length="744" mass="83819">MSMNFPAITAACVNSDLVEPHSIHPRPDEYFWDLPIHVSHHNETSQKACADFLLKWTEALNADGLGVKGFEFHGSANNLCNFNSCAFPETLPERMVLLTEVSDFGFFWDDITDALSPEQSKEITQDLAVVLLAELKLGQRLEPKLEISKLVIGMLREILDQDRELGLRMVDGWKGHLEGTSKSTHNDMSFEQYKWHRLGEVGAVWGIELGCWGADVRVSQEAKDSVRSWLNPGLLSVMLTNDYYSFNKEVAEHERAGTLDRMQNALGLLMREYGYSEEEARSIVIQEIKNGERDMMKEYHLWEETEGWKPENYELRRYIAVAFFMIGGSSFWISHSLRYSREDIASTPEQRAALTGKGHGELRVLEGYAPPKVQPQCHLQQKVVPLSQVEPSTTNGVISNGTNDVSGVHRKSANGYGTNKHTNGVYGVDSDSISVYVNPYFTASSNACDEPFDYVNSLQGKGIRNKFIDAMNSWYQVPPASLQIIKHVVQVLHNASLMLDDVEDASALRRGHPATHILYGASQTVNSATAAYVKTVQDILRLPSEQKSLRIFVDELLSLHNGQALELLWCYQNKCPSVEEYLTMVDNKTGRLFHLMLRLMQAESTFFKFSSSSSISHLLTLCGRYYQIRDDYLNLTSEEYTTKKGFCEDLDEGKFSLLLIHLFNHTKHPGRIMGALFKRAPGASGVTNEVKTHILQAMEAAGTFEFVRRVLQYIHAELLRVLEEVEGQMGPNNGLKVLVLGMAI</sequence>
<dbReference type="STRING" id="1810919.A0A3D8S667"/>
<evidence type="ECO:0000256" key="3">
    <source>
        <dbReference type="ARBA" id="ARBA00022723"/>
    </source>
</evidence>
<evidence type="ECO:0008006" key="7">
    <source>
        <dbReference type="Google" id="ProtNLM"/>
    </source>
</evidence>
<dbReference type="SFLD" id="SFLDS00005">
    <property type="entry name" value="Isoprenoid_Synthase_Type_I"/>
    <property type="match status" value="1"/>
</dbReference>
<proteinExistence type="predicted"/>
<dbReference type="GO" id="GO:0004659">
    <property type="term" value="F:prenyltransferase activity"/>
    <property type="evidence" value="ECO:0007669"/>
    <property type="project" value="InterPro"/>
</dbReference>
<organism evidence="5 6">
    <name type="scientific">Aspergillus mulundensis</name>
    <dbReference type="NCBI Taxonomy" id="1810919"/>
    <lineage>
        <taxon>Eukaryota</taxon>
        <taxon>Fungi</taxon>
        <taxon>Dikarya</taxon>
        <taxon>Ascomycota</taxon>
        <taxon>Pezizomycotina</taxon>
        <taxon>Eurotiomycetes</taxon>
        <taxon>Eurotiomycetidae</taxon>
        <taxon>Eurotiales</taxon>
        <taxon>Aspergillaceae</taxon>
        <taxon>Aspergillus</taxon>
        <taxon>Aspergillus subgen. Nidulantes</taxon>
    </lineage>
</organism>
<dbReference type="GO" id="GO:0046872">
    <property type="term" value="F:metal ion binding"/>
    <property type="evidence" value="ECO:0007669"/>
    <property type="project" value="UniProtKB-KW"/>
</dbReference>
<dbReference type="Pfam" id="PF19086">
    <property type="entry name" value="Terpene_syn_C_2"/>
    <property type="match status" value="1"/>
</dbReference>
<dbReference type="GeneID" id="38115673"/>
<dbReference type="PANTHER" id="PTHR12001:SF44">
    <property type="entry name" value="GERANYLGERANYL PYROPHOSPHATE SYNTHASE"/>
    <property type="match status" value="1"/>
</dbReference>
<reference evidence="5 6" key="1">
    <citation type="journal article" date="2018" name="IMA Fungus">
        <title>IMA Genome-F 9: Draft genome sequence of Annulohypoxylon stygium, Aspergillus mulundensis, Berkeleyomyces basicola (syn. Thielaviopsis basicola), Ceratocystis smalleyi, two Cercospora beticola strains, Coleophoma cylindrospora, Fusarium fracticaudum, Phialophora cf. hyalina, and Morchella septimelata.</title>
        <authorList>
            <person name="Wingfield B.D."/>
            <person name="Bills G.F."/>
            <person name="Dong Y."/>
            <person name="Huang W."/>
            <person name="Nel W.J."/>
            <person name="Swalarsk-Parry B.S."/>
            <person name="Vaghefi N."/>
            <person name="Wilken P.M."/>
            <person name="An Z."/>
            <person name="de Beer Z.W."/>
            <person name="De Vos L."/>
            <person name="Chen L."/>
            <person name="Duong T.A."/>
            <person name="Gao Y."/>
            <person name="Hammerbacher A."/>
            <person name="Kikkert J.R."/>
            <person name="Li Y."/>
            <person name="Li H."/>
            <person name="Li K."/>
            <person name="Li Q."/>
            <person name="Liu X."/>
            <person name="Ma X."/>
            <person name="Naidoo K."/>
            <person name="Pethybridge S.J."/>
            <person name="Sun J."/>
            <person name="Steenkamp E.T."/>
            <person name="van der Nest M.A."/>
            <person name="van Wyk S."/>
            <person name="Wingfield M.J."/>
            <person name="Xiong C."/>
            <person name="Yue Q."/>
            <person name="Zhang X."/>
        </authorList>
    </citation>
    <scope>NUCLEOTIDE SEQUENCE [LARGE SCALE GENOMIC DNA]</scope>
    <source>
        <strain evidence="5 6">DSM 5745</strain>
    </source>
</reference>
<dbReference type="GO" id="GO:0043386">
    <property type="term" value="P:mycotoxin biosynthetic process"/>
    <property type="evidence" value="ECO:0007669"/>
    <property type="project" value="UniProtKB-ARBA"/>
</dbReference>
<dbReference type="SUPFAM" id="SSF48576">
    <property type="entry name" value="Terpenoid synthases"/>
    <property type="match status" value="2"/>
</dbReference>
<evidence type="ECO:0000313" key="6">
    <source>
        <dbReference type="Proteomes" id="UP000256690"/>
    </source>
</evidence>
<dbReference type="GO" id="GO:0046165">
    <property type="term" value="P:alcohol biosynthetic process"/>
    <property type="evidence" value="ECO:0007669"/>
    <property type="project" value="UniProtKB-ARBA"/>
</dbReference>
<evidence type="ECO:0000256" key="2">
    <source>
        <dbReference type="ARBA" id="ARBA00022679"/>
    </source>
</evidence>
<dbReference type="PANTHER" id="PTHR12001">
    <property type="entry name" value="GERANYLGERANYL PYROPHOSPHATE SYNTHASE"/>
    <property type="match status" value="1"/>
</dbReference>
<name>A0A3D8S667_9EURO</name>
<comment type="caution">
    <text evidence="5">The sequence shown here is derived from an EMBL/GenBank/DDBJ whole genome shotgun (WGS) entry which is preliminary data.</text>
</comment>
<dbReference type="OrthoDB" id="6921389at2759"/>
<accession>A0A3D8S667</accession>
<keyword evidence="2" id="KW-0808">Transferase</keyword>
<dbReference type="InterPro" id="IPR008949">
    <property type="entry name" value="Isoprenoid_synthase_dom_sf"/>
</dbReference>
<evidence type="ECO:0000256" key="1">
    <source>
        <dbReference type="ARBA" id="ARBA00004721"/>
    </source>
</evidence>
<dbReference type="GO" id="GO:0008299">
    <property type="term" value="P:isoprenoid biosynthetic process"/>
    <property type="evidence" value="ECO:0007669"/>
    <property type="project" value="InterPro"/>
</dbReference>
<keyword evidence="3" id="KW-0479">Metal-binding</keyword>